<keyword evidence="3" id="KW-1185">Reference proteome</keyword>
<feature type="transmembrane region" description="Helical" evidence="1">
    <location>
        <begin position="40"/>
        <end position="58"/>
    </location>
</feature>
<keyword evidence="1" id="KW-0812">Transmembrane</keyword>
<keyword evidence="1" id="KW-0472">Membrane</keyword>
<keyword evidence="1" id="KW-1133">Transmembrane helix</keyword>
<evidence type="ECO:0000313" key="2">
    <source>
        <dbReference type="EMBL" id="GAA4713851.1"/>
    </source>
</evidence>
<dbReference type="RefSeq" id="WP_345522894.1">
    <property type="nucleotide sequence ID" value="NZ_BAABKM010000003.1"/>
</dbReference>
<dbReference type="Proteomes" id="UP001499974">
    <property type="component" value="Unassembled WGS sequence"/>
</dbReference>
<sequence>MAKPLWVVAGVVLVLLGLLWTLQGFDVLEGSSMSGTTTWSVIGPVVLLVGALVTVVGIRGRKR</sequence>
<gene>
    <name evidence="2" type="ORF">GCM10023349_36240</name>
</gene>
<evidence type="ECO:0008006" key="4">
    <source>
        <dbReference type="Google" id="ProtNLM"/>
    </source>
</evidence>
<comment type="caution">
    <text evidence="2">The sequence shown here is derived from an EMBL/GenBank/DDBJ whole genome shotgun (WGS) entry which is preliminary data.</text>
</comment>
<accession>A0ABP8XUM6</accession>
<organism evidence="2 3">
    <name type="scientific">Nocardioides conyzicola</name>
    <dbReference type="NCBI Taxonomy" id="1651781"/>
    <lineage>
        <taxon>Bacteria</taxon>
        <taxon>Bacillati</taxon>
        <taxon>Actinomycetota</taxon>
        <taxon>Actinomycetes</taxon>
        <taxon>Propionibacteriales</taxon>
        <taxon>Nocardioidaceae</taxon>
        <taxon>Nocardioides</taxon>
    </lineage>
</organism>
<evidence type="ECO:0000313" key="3">
    <source>
        <dbReference type="Proteomes" id="UP001499974"/>
    </source>
</evidence>
<evidence type="ECO:0000256" key="1">
    <source>
        <dbReference type="SAM" id="Phobius"/>
    </source>
</evidence>
<dbReference type="EMBL" id="BAABKM010000003">
    <property type="protein sequence ID" value="GAA4713851.1"/>
    <property type="molecule type" value="Genomic_DNA"/>
</dbReference>
<proteinExistence type="predicted"/>
<name>A0ABP8XUM6_9ACTN</name>
<reference evidence="3" key="1">
    <citation type="journal article" date="2019" name="Int. J. Syst. Evol. Microbiol.">
        <title>The Global Catalogue of Microorganisms (GCM) 10K type strain sequencing project: providing services to taxonomists for standard genome sequencing and annotation.</title>
        <authorList>
            <consortium name="The Broad Institute Genomics Platform"/>
            <consortium name="The Broad Institute Genome Sequencing Center for Infectious Disease"/>
            <person name="Wu L."/>
            <person name="Ma J."/>
        </authorList>
    </citation>
    <scope>NUCLEOTIDE SEQUENCE [LARGE SCALE GENOMIC DNA]</scope>
    <source>
        <strain evidence="3">JCM 18531</strain>
    </source>
</reference>
<protein>
    <recommendedName>
        <fullName evidence="4">Integral membrane protein</fullName>
    </recommendedName>
</protein>